<evidence type="ECO:0000256" key="12">
    <source>
        <dbReference type="SAM" id="MobiDB-lite"/>
    </source>
</evidence>
<evidence type="ECO:0000256" key="9">
    <source>
        <dbReference type="ARBA" id="ARBA00025276"/>
    </source>
</evidence>
<evidence type="ECO:0000256" key="1">
    <source>
        <dbReference type="ARBA" id="ARBA00004434"/>
    </source>
</evidence>
<feature type="region of interest" description="Disordered" evidence="12">
    <location>
        <begin position="450"/>
        <end position="469"/>
    </location>
</feature>
<keyword evidence="8" id="KW-0472">Membrane</keyword>
<protein>
    <recommendedName>
        <fullName evidence="3 10">Mitochondrial escape protein 2</fullName>
    </recommendedName>
</protein>
<comment type="subcellular location">
    <subcellularLocation>
        <location evidence="1 10">Mitochondrion inner membrane</location>
        <topology evidence="1 10">Single-pass membrane protein</topology>
    </subcellularLocation>
</comment>
<feature type="domain" description="Mitochondrial escape protein 2 C-terminal" evidence="13">
    <location>
        <begin position="330"/>
        <end position="684"/>
    </location>
</feature>
<evidence type="ECO:0000256" key="11">
    <source>
        <dbReference type="SAM" id="Coils"/>
    </source>
</evidence>
<evidence type="ECO:0000256" key="3">
    <source>
        <dbReference type="ARBA" id="ARBA00020222"/>
    </source>
</evidence>
<dbReference type="PANTHER" id="PTHR32198">
    <property type="entry name" value="MITOCHONDRIAL ESCAPE PROTEIN 2"/>
    <property type="match status" value="1"/>
</dbReference>
<dbReference type="Pfam" id="PF10443">
    <property type="entry name" value="RNA12"/>
    <property type="match status" value="1"/>
</dbReference>
<dbReference type="InterPro" id="IPR039627">
    <property type="entry name" value="Yme2_C"/>
</dbReference>
<dbReference type="Proteomes" id="UP000838763">
    <property type="component" value="Unassembled WGS sequence"/>
</dbReference>
<keyword evidence="6" id="KW-1133">Transmembrane helix</keyword>
<comment type="function">
    <text evidence="9 10">Plays a role in maintaining the mitochondrial genome and in controlling the mtDNA escape. Involved in the regulation of mtDNA nucleotide structure and number. May have a dispensable role in early maturation of pre-rRNA.</text>
</comment>
<feature type="region of interest" description="Disordered" evidence="12">
    <location>
        <begin position="729"/>
        <end position="764"/>
    </location>
</feature>
<comment type="caution">
    <text evidence="14">The sequence shown here is derived from an EMBL/GenBank/DDBJ whole genome shotgun (WGS) entry which is preliminary data.</text>
</comment>
<keyword evidence="15" id="KW-1185">Reference proteome</keyword>
<dbReference type="OrthoDB" id="10267654at2759"/>
<keyword evidence="10" id="KW-0694">RNA-binding</keyword>
<feature type="coiled-coil region" evidence="11">
    <location>
        <begin position="702"/>
        <end position="729"/>
    </location>
</feature>
<evidence type="ECO:0000256" key="2">
    <source>
        <dbReference type="ARBA" id="ARBA00010320"/>
    </source>
</evidence>
<proteinExistence type="inferred from homology"/>
<dbReference type="AlphaFoldDB" id="A0A9P1GXK1"/>
<dbReference type="GO" id="GO:0003723">
    <property type="term" value="F:RNA binding"/>
    <property type="evidence" value="ECO:0007669"/>
    <property type="project" value="UniProtKB-UniRule"/>
</dbReference>
<evidence type="ECO:0000313" key="14">
    <source>
        <dbReference type="EMBL" id="CAI4211853.1"/>
    </source>
</evidence>
<keyword evidence="5 10" id="KW-0999">Mitochondrion inner membrane</keyword>
<feature type="compositionally biased region" description="Low complexity" evidence="12">
    <location>
        <begin position="729"/>
        <end position="756"/>
    </location>
</feature>
<comment type="similarity">
    <text evidence="2 10">Belongs to the YME2 family.</text>
</comment>
<name>A0A9P1GXK1_9PEZI</name>
<evidence type="ECO:0000256" key="7">
    <source>
        <dbReference type="ARBA" id="ARBA00023128"/>
    </source>
</evidence>
<dbReference type="GO" id="GO:0006397">
    <property type="term" value="P:mRNA processing"/>
    <property type="evidence" value="ECO:0007669"/>
    <property type="project" value="UniProtKB-UniRule"/>
</dbReference>
<evidence type="ECO:0000256" key="6">
    <source>
        <dbReference type="ARBA" id="ARBA00022989"/>
    </source>
</evidence>
<reference evidence="14" key="1">
    <citation type="submission" date="2022-11" db="EMBL/GenBank/DDBJ databases">
        <authorList>
            <person name="Scott C."/>
            <person name="Bruce N."/>
        </authorList>
    </citation>
    <scope>NUCLEOTIDE SEQUENCE</scope>
</reference>
<keyword evidence="11" id="KW-0175">Coiled coil</keyword>
<sequence length="764" mass="84543">MTRGLGLTPLLRPLRQPQLSPRTCPLYMYRQLPRSPFLGAARWQSTVPPEEEGSIPKDKDRGHIDKSEAESLVFFDNLFPLKLSYILRGPWRNETQFIRSFETTTMGLNDPVHTIKRAVEDLPLKITEIVPRVKDGGAFVKFAYNEAVPLSEIETKLSKALEEKALKPWFNPFARVAAGIVRGIPWLEDLNRFPKTRLRVEQYGRIAEITSQPTDSKVVPRFAYVDFMLVRDSIMARNCMHGFVIKPHSIWNWLTSHPRLVIPVLAAMLAALTVVIFDPIRKFFVKSYVKHKNSLTSNRFIGWIKTQTDTLLGSKKKDKRLSLSAFWNQRQGLIEDIESGLADPQGTFIVVQGSKGSGRDELVEQATKDRKYVLTIDCKAICDSNGETGVIRKLAATVGYRPIFSWANSMSSMVDLAVQSTTGVKAGFSETFDAQISKILHTTASALKEVSLSSRPDKSPETEEAFLESHPQSRTVLVIDNFLFTSEENKSRSNVIYDKISEFAATLVQNNISQVIVLTNDGAFSKVLGRALPDRSLRHIALGDLPTDLKKAEKEGEKPVKFAKPDLAELSGSLEVIGGRLADLDLFATRLKSGQTPNQAVDEIVNQSAAEIVKNFIVREESSSSSSSSDDNKPAWTVEQAWWVIKTVADRKTLSYDEALVSAPFSAGPHPAGQALDALAATDLAAFALLARDAALRSRMDRAVLASQAKAEKAKIEAAERELAVLAALRPSSAPRSPAASPTSSRTSTRASARLSISRRRLRA</sequence>
<evidence type="ECO:0000313" key="15">
    <source>
        <dbReference type="Proteomes" id="UP000838763"/>
    </source>
</evidence>
<dbReference type="GO" id="GO:0005743">
    <property type="term" value="C:mitochondrial inner membrane"/>
    <property type="evidence" value="ECO:0007669"/>
    <property type="project" value="UniProtKB-SubCell"/>
</dbReference>
<keyword evidence="4" id="KW-0812">Transmembrane</keyword>
<evidence type="ECO:0000256" key="8">
    <source>
        <dbReference type="ARBA" id="ARBA00023136"/>
    </source>
</evidence>
<dbReference type="PANTHER" id="PTHR32198:SF2">
    <property type="entry name" value="MITOCHONDRIAL ESCAPE PROTEIN 2"/>
    <property type="match status" value="1"/>
</dbReference>
<keyword evidence="7 10" id="KW-0496">Mitochondrion</keyword>
<organism evidence="14 15">
    <name type="scientific">Parascedosporium putredinis</name>
    <dbReference type="NCBI Taxonomy" id="1442378"/>
    <lineage>
        <taxon>Eukaryota</taxon>
        <taxon>Fungi</taxon>
        <taxon>Dikarya</taxon>
        <taxon>Ascomycota</taxon>
        <taxon>Pezizomycotina</taxon>
        <taxon>Sordariomycetes</taxon>
        <taxon>Hypocreomycetidae</taxon>
        <taxon>Microascales</taxon>
        <taxon>Microascaceae</taxon>
        <taxon>Parascedosporium</taxon>
    </lineage>
</organism>
<evidence type="ECO:0000256" key="5">
    <source>
        <dbReference type="ARBA" id="ARBA00022792"/>
    </source>
</evidence>
<gene>
    <name evidence="14" type="ORF">PPNO1_LOCUS1626</name>
</gene>
<evidence type="ECO:0000256" key="4">
    <source>
        <dbReference type="ARBA" id="ARBA00022692"/>
    </source>
</evidence>
<accession>A0A9P1GXK1</accession>
<keyword evidence="10" id="KW-0507">mRNA processing</keyword>
<dbReference type="EMBL" id="CALLCH030000003">
    <property type="protein sequence ID" value="CAI4211853.1"/>
    <property type="molecule type" value="Genomic_DNA"/>
</dbReference>
<evidence type="ECO:0000259" key="13">
    <source>
        <dbReference type="Pfam" id="PF10443"/>
    </source>
</evidence>
<dbReference type="InterPro" id="IPR018850">
    <property type="entry name" value="Mt_escape_2_C"/>
</dbReference>
<evidence type="ECO:0000256" key="10">
    <source>
        <dbReference type="RuleBase" id="RU367108"/>
    </source>
</evidence>